<evidence type="ECO:0000256" key="6">
    <source>
        <dbReference type="ARBA" id="ARBA00072929"/>
    </source>
</evidence>
<accession>A0A2A3EM02</accession>
<feature type="domain" description="Peptidase S9 prolyl oligopeptidase catalytic" evidence="8">
    <location>
        <begin position="598"/>
        <end position="771"/>
    </location>
</feature>
<gene>
    <name evidence="10" type="ORF">APICC_09285</name>
</gene>
<evidence type="ECO:0000259" key="9">
    <source>
        <dbReference type="Pfam" id="PF00930"/>
    </source>
</evidence>
<evidence type="ECO:0000313" key="11">
    <source>
        <dbReference type="Proteomes" id="UP000242457"/>
    </source>
</evidence>
<dbReference type="SUPFAM" id="SSF82171">
    <property type="entry name" value="DPP6 N-terminal domain-like"/>
    <property type="match status" value="1"/>
</dbReference>
<keyword evidence="3" id="KW-0964">Secreted</keyword>
<dbReference type="PANTHER" id="PTHR11731:SF154">
    <property type="entry name" value="VENOM DIPEPTIDYL PEPTIDASE 4-LIKE PROTEIN"/>
    <property type="match status" value="1"/>
</dbReference>
<comment type="subcellular location">
    <subcellularLocation>
        <location evidence="1">Secreted</location>
    </subcellularLocation>
</comment>
<sequence>MDQSVLDVPVPSIEASADLSIVTQRQRQQRGNDDTTTPLPRGRHAVERKGKVLVQLVLLLVVHGSLLVLVAGKSIPRVIDQDLERYEPLEEEDHQGVRVPFKLEETYDQSFRANNFNGTWKTDREILYSDNYVGDIRLFDVTTGSSTVLLDSSVTADFDKASVMFSFDNSHVAIGHDYINGFRYSIYQKCTVYNIKSRTFTDIANGDRIPLFKWSPTRNALIYVHENDIYYQVFFEGGSDTRRITNTGVPDIVFNGIPDWVYEEEVLGSPVAFWISPDGRHLAFATFNDTNVRDIVISKYGSPGNLKDQYPNEIKIKYPKAGTTNPFVSLSVIDLHDPSSKSIDLRPPVDVVGAVQNKAQLVLYDTKGNANNIYYEEETEGWLRIQSPLYHDQYVIIVKLQDSGTKAGRFLHATRFEYKNGALVDETDLTPGTNEVVSLLLVDHARSRLYYLGTELDKPSHKNLYSVQLGGTESPVCLSCELLTPEGNRCTYAYAYFSANGSHYALHCAGPDPVFIAVMNANHRQIFIWEENRSLRRKVASRTQPIVKNLNVNANGYTNKVKLYLPPDFDEKKKYPLLINVYAGPNTVRITEEATYGFESYIVTNRSVIYGRIDGRGSAYKGSKMLFEIYRRLGTVEIEDQIVITKTLQQRYSWIDSNRTGIWGWSYGGFSAAMVLATDTESVFRCGISVAPVTSWIYYDSLYTERFMGLPTPEDNQSGYNDTDVSRRVEGIRGKKYMLIHGTADDNVHYQQSMILNKALVNSDIMFQQQTQTVRSTN</sequence>
<organism evidence="10 11">
    <name type="scientific">Apis cerana cerana</name>
    <name type="common">Oriental honeybee</name>
    <dbReference type="NCBI Taxonomy" id="94128"/>
    <lineage>
        <taxon>Eukaryota</taxon>
        <taxon>Metazoa</taxon>
        <taxon>Ecdysozoa</taxon>
        <taxon>Arthropoda</taxon>
        <taxon>Hexapoda</taxon>
        <taxon>Insecta</taxon>
        <taxon>Pterygota</taxon>
        <taxon>Neoptera</taxon>
        <taxon>Endopterygota</taxon>
        <taxon>Hymenoptera</taxon>
        <taxon>Apocrita</taxon>
        <taxon>Aculeata</taxon>
        <taxon>Apoidea</taxon>
        <taxon>Anthophila</taxon>
        <taxon>Apidae</taxon>
        <taxon>Apis</taxon>
    </lineage>
</organism>
<evidence type="ECO:0000256" key="4">
    <source>
        <dbReference type="ARBA" id="ARBA00022729"/>
    </source>
</evidence>
<dbReference type="InterPro" id="IPR002469">
    <property type="entry name" value="Peptidase_S9B_N"/>
</dbReference>
<dbReference type="OrthoDB" id="16520at2759"/>
<evidence type="ECO:0000256" key="2">
    <source>
        <dbReference type="ARBA" id="ARBA00010036"/>
    </source>
</evidence>
<dbReference type="InterPro" id="IPR050278">
    <property type="entry name" value="Serine_Prot_S9B/DPPIV"/>
</dbReference>
<dbReference type="EMBL" id="KZ288215">
    <property type="protein sequence ID" value="PBC32785.1"/>
    <property type="molecule type" value="Genomic_DNA"/>
</dbReference>
<dbReference type="Pfam" id="PF00326">
    <property type="entry name" value="Peptidase_S9"/>
    <property type="match status" value="1"/>
</dbReference>
<dbReference type="SUPFAM" id="SSF53474">
    <property type="entry name" value="alpha/beta-Hydrolases"/>
    <property type="match status" value="1"/>
</dbReference>
<feature type="domain" description="Dipeptidylpeptidase IV N-terminal" evidence="9">
    <location>
        <begin position="355"/>
        <end position="512"/>
    </location>
</feature>
<dbReference type="GO" id="GO:0005886">
    <property type="term" value="C:plasma membrane"/>
    <property type="evidence" value="ECO:0007669"/>
    <property type="project" value="TreeGrafter"/>
</dbReference>
<feature type="region of interest" description="Disordered" evidence="7">
    <location>
        <begin position="22"/>
        <end position="43"/>
    </location>
</feature>
<dbReference type="GO" id="GO:0008236">
    <property type="term" value="F:serine-type peptidase activity"/>
    <property type="evidence" value="ECO:0007669"/>
    <property type="project" value="InterPro"/>
</dbReference>
<dbReference type="GO" id="GO:0008239">
    <property type="term" value="F:dipeptidyl-peptidase activity"/>
    <property type="evidence" value="ECO:0007669"/>
    <property type="project" value="TreeGrafter"/>
</dbReference>
<protein>
    <recommendedName>
        <fullName evidence="6">Venom dipeptidyl peptidase 4</fullName>
    </recommendedName>
</protein>
<dbReference type="GO" id="GO:0006508">
    <property type="term" value="P:proteolysis"/>
    <property type="evidence" value="ECO:0007669"/>
    <property type="project" value="InterPro"/>
</dbReference>
<evidence type="ECO:0000256" key="5">
    <source>
        <dbReference type="ARBA" id="ARBA00023180"/>
    </source>
</evidence>
<dbReference type="STRING" id="94128.A0A2A3EM02"/>
<reference evidence="10 11" key="1">
    <citation type="submission" date="2014-07" db="EMBL/GenBank/DDBJ databases">
        <title>Genomic and transcriptomic analysis on Apis cerana provide comprehensive insights into honey bee biology.</title>
        <authorList>
            <person name="Diao Q."/>
            <person name="Sun L."/>
            <person name="Zheng H."/>
            <person name="Zheng H."/>
            <person name="Xu S."/>
            <person name="Wang S."/>
            <person name="Zeng Z."/>
            <person name="Hu F."/>
            <person name="Su S."/>
            <person name="Wu J."/>
        </authorList>
    </citation>
    <scope>NUCLEOTIDE SEQUENCE [LARGE SCALE GENOMIC DNA]</scope>
    <source>
        <tissue evidence="10">Pupae without intestine</tissue>
    </source>
</reference>
<dbReference type="Proteomes" id="UP000242457">
    <property type="component" value="Unassembled WGS sequence"/>
</dbReference>
<evidence type="ECO:0000256" key="3">
    <source>
        <dbReference type="ARBA" id="ARBA00022525"/>
    </source>
</evidence>
<evidence type="ECO:0000313" key="10">
    <source>
        <dbReference type="EMBL" id="PBC32785.1"/>
    </source>
</evidence>
<dbReference type="Gene3D" id="3.40.50.1820">
    <property type="entry name" value="alpha/beta hydrolase"/>
    <property type="match status" value="1"/>
</dbReference>
<dbReference type="InterPro" id="IPR029058">
    <property type="entry name" value="AB_hydrolase_fold"/>
</dbReference>
<name>A0A2A3EM02_APICC</name>
<dbReference type="GO" id="GO:0005576">
    <property type="term" value="C:extracellular region"/>
    <property type="evidence" value="ECO:0007669"/>
    <property type="project" value="UniProtKB-SubCell"/>
</dbReference>
<dbReference type="InterPro" id="IPR001375">
    <property type="entry name" value="Peptidase_S9_cat"/>
</dbReference>
<dbReference type="FunFam" id="3.40.50.1820:FF:000003">
    <property type="entry name" value="Dipeptidyl peptidase 4"/>
    <property type="match status" value="1"/>
</dbReference>
<keyword evidence="5" id="KW-0325">Glycoprotein</keyword>
<evidence type="ECO:0000256" key="1">
    <source>
        <dbReference type="ARBA" id="ARBA00004613"/>
    </source>
</evidence>
<dbReference type="PANTHER" id="PTHR11731">
    <property type="entry name" value="PROTEASE FAMILY S9B,C DIPEPTIDYL-PEPTIDASE IV-RELATED"/>
    <property type="match status" value="1"/>
</dbReference>
<comment type="similarity">
    <text evidence="2">Belongs to the peptidase S9B family. DPPIV subfamily.</text>
</comment>
<dbReference type="Pfam" id="PF00930">
    <property type="entry name" value="DPPIV_N"/>
    <property type="match status" value="2"/>
</dbReference>
<proteinExistence type="inferred from homology"/>
<keyword evidence="4" id="KW-0732">Signal</keyword>
<dbReference type="Gene3D" id="2.140.10.30">
    <property type="entry name" value="Dipeptidylpeptidase IV, N-terminal domain"/>
    <property type="match status" value="2"/>
</dbReference>
<keyword evidence="11" id="KW-1185">Reference proteome</keyword>
<dbReference type="AlphaFoldDB" id="A0A2A3EM02"/>
<evidence type="ECO:0000259" key="8">
    <source>
        <dbReference type="Pfam" id="PF00326"/>
    </source>
</evidence>
<evidence type="ECO:0000256" key="7">
    <source>
        <dbReference type="SAM" id="MobiDB-lite"/>
    </source>
</evidence>
<feature type="domain" description="Dipeptidylpeptidase IV N-terminal" evidence="9">
    <location>
        <begin position="166"/>
        <end position="345"/>
    </location>
</feature>